<evidence type="ECO:0000256" key="5">
    <source>
        <dbReference type="PROSITE-ProRule" id="PRU00339"/>
    </source>
</evidence>
<evidence type="ECO:0000313" key="10">
    <source>
        <dbReference type="EMBL" id="TYB72298.1"/>
    </source>
</evidence>
<evidence type="ECO:0000259" key="9">
    <source>
        <dbReference type="Pfam" id="PF11954"/>
    </source>
</evidence>
<keyword evidence="3 6" id="KW-0378">Hydrolase</keyword>
<dbReference type="Proteomes" id="UP000324358">
    <property type="component" value="Unassembled WGS sequence"/>
</dbReference>
<dbReference type="SUPFAM" id="SSF56601">
    <property type="entry name" value="beta-lactamase/transpeptidase-like"/>
    <property type="match status" value="1"/>
</dbReference>
<dbReference type="PROSITE" id="PS00336">
    <property type="entry name" value="BETA_LACTAMASE_C"/>
    <property type="match status" value="1"/>
</dbReference>
<dbReference type="InterPro" id="IPR019734">
    <property type="entry name" value="TPR_rpt"/>
</dbReference>
<organism evidence="10 11">
    <name type="scientific">Bizionia algoritergicola</name>
    <dbReference type="NCBI Taxonomy" id="291187"/>
    <lineage>
        <taxon>Bacteria</taxon>
        <taxon>Pseudomonadati</taxon>
        <taxon>Bacteroidota</taxon>
        <taxon>Flavobacteriia</taxon>
        <taxon>Flavobacteriales</taxon>
        <taxon>Flavobacteriaceae</taxon>
        <taxon>Bizionia</taxon>
    </lineage>
</organism>
<dbReference type="Pfam" id="PF00144">
    <property type="entry name" value="Beta-lactamase"/>
    <property type="match status" value="1"/>
</dbReference>
<keyword evidence="11" id="KW-1185">Reference proteome</keyword>
<name>A0A5D0QV51_9FLAO</name>
<dbReference type="PANTHER" id="PTHR46825">
    <property type="entry name" value="D-ALANYL-D-ALANINE-CARBOXYPEPTIDASE/ENDOPEPTIDASE AMPH"/>
    <property type="match status" value="1"/>
</dbReference>
<accession>A0A5D0QV51</accession>
<evidence type="ECO:0000256" key="1">
    <source>
        <dbReference type="ARBA" id="ARBA00001526"/>
    </source>
</evidence>
<comment type="similarity">
    <text evidence="2 6">Belongs to the class-C beta-lactamase family.</text>
</comment>
<dbReference type="AlphaFoldDB" id="A0A5D0QV51"/>
<dbReference type="PANTHER" id="PTHR46825:SF8">
    <property type="entry name" value="BETA-LACTAMASE-RELATED"/>
    <property type="match status" value="1"/>
</dbReference>
<feature type="signal peptide" evidence="7">
    <location>
        <begin position="1"/>
        <end position="21"/>
    </location>
</feature>
<protein>
    <recommendedName>
        <fullName evidence="6">Beta-lactamase</fullName>
        <ecNumber evidence="6">3.5.2.6</ecNumber>
    </recommendedName>
</protein>
<feature type="domain" description="Beta-lactamase-related" evidence="8">
    <location>
        <begin position="29"/>
        <end position="339"/>
    </location>
</feature>
<keyword evidence="4 6" id="KW-0046">Antibiotic resistance</keyword>
<dbReference type="InterPro" id="IPR021860">
    <property type="entry name" value="Peptidase_S12_Pab87-rel_C"/>
</dbReference>
<dbReference type="RefSeq" id="WP_082985948.1">
    <property type="nucleotide sequence ID" value="NZ_VSKL01000004.1"/>
</dbReference>
<dbReference type="Pfam" id="PF11954">
    <property type="entry name" value="DUF3471"/>
    <property type="match status" value="1"/>
</dbReference>
<feature type="chain" id="PRO_5022885311" description="Beta-lactamase" evidence="7">
    <location>
        <begin position="22"/>
        <end position="572"/>
    </location>
</feature>
<dbReference type="GO" id="GO:0008800">
    <property type="term" value="F:beta-lactamase activity"/>
    <property type="evidence" value="ECO:0007669"/>
    <property type="project" value="UniProtKB-UniRule"/>
</dbReference>
<dbReference type="InterPro" id="IPR012338">
    <property type="entry name" value="Beta-lactam/transpept-like"/>
</dbReference>
<dbReference type="InterPro" id="IPR011990">
    <property type="entry name" value="TPR-like_helical_dom_sf"/>
</dbReference>
<dbReference type="EC" id="3.5.2.6" evidence="6"/>
<gene>
    <name evidence="10" type="ORF">ES675_11060</name>
</gene>
<comment type="caution">
    <text evidence="10">The sequence shown here is derived from an EMBL/GenBank/DDBJ whole genome shotgun (WGS) entry which is preliminary data.</text>
</comment>
<dbReference type="GO" id="GO:0046677">
    <property type="term" value="P:response to antibiotic"/>
    <property type="evidence" value="ECO:0007669"/>
    <property type="project" value="UniProtKB-UniRule"/>
</dbReference>
<dbReference type="InterPro" id="IPR001466">
    <property type="entry name" value="Beta-lactam-related"/>
</dbReference>
<evidence type="ECO:0000313" key="11">
    <source>
        <dbReference type="Proteomes" id="UP000324358"/>
    </source>
</evidence>
<sequence>MKKYIILFFAVCLSLTTFSQAQLISQEVKNHIQARVESGVNVGIVVGMIDGETIEYYSFGTTAAKSGKPVDEHSVFEIGSISKVFTTTLLADEVLKGHMALTDLASKYLPKSVTLPTRNGKEITLNDLATHTSALPRMPDNFNPKDPLNPYVDYTPTMMYAFLNQLELTRDIGVKYEYSNLGMGLLGHILELHTGKTYETLIKERITTSCGMPNTALKLSDNMRNHLAYGHSEGVQVSNWDFDVIASAGGIRSTAIDMISFLKANLEISKTPINPAMQLAHQEAFSNADSTFNIGLGWHHEKKGNVTWHNGRTGGYTSFSGFVQGTKKGVVVLTNATENINALGFHLLGSPTPLVNPKPSIVMLLKKEISKNGVDSAIALYHQTKKATPNDYVFNESELNRLGYEYLNVDKNAIAFKLFQLNANTFPESSNVFDSLAEVYLKQGDSALASSNYKKSLKLNPANENAKVVLKSIGVDVSDIVSDMEVSEAVLETYLGAYQLAPDFIITVTRDGTQLLAQATGQPQFQLFPSAEHKFYLKVVDAQVTFHVTNEGVVESLTLHQNGQNIPGNKIE</sequence>
<evidence type="ECO:0000259" key="8">
    <source>
        <dbReference type="Pfam" id="PF00144"/>
    </source>
</evidence>
<dbReference type="InterPro" id="IPR001586">
    <property type="entry name" value="Beta-lactam_class-C_AS"/>
</dbReference>
<evidence type="ECO:0000256" key="6">
    <source>
        <dbReference type="RuleBase" id="RU361140"/>
    </source>
</evidence>
<proteinExistence type="inferred from homology"/>
<keyword evidence="5" id="KW-0802">TPR repeat</keyword>
<reference evidence="10 11" key="1">
    <citation type="submission" date="2019-08" db="EMBL/GenBank/DDBJ databases">
        <title>Genomes of Antarctic Bizionia species.</title>
        <authorList>
            <person name="Bowman J.P."/>
        </authorList>
    </citation>
    <scope>NUCLEOTIDE SEQUENCE [LARGE SCALE GENOMIC DNA]</scope>
    <source>
        <strain evidence="10 11">APA-1</strain>
    </source>
</reference>
<evidence type="ECO:0000256" key="4">
    <source>
        <dbReference type="ARBA" id="ARBA00023251"/>
    </source>
</evidence>
<dbReference type="PROSITE" id="PS50005">
    <property type="entry name" value="TPR"/>
    <property type="match status" value="1"/>
</dbReference>
<evidence type="ECO:0000256" key="3">
    <source>
        <dbReference type="ARBA" id="ARBA00022801"/>
    </source>
</evidence>
<dbReference type="GO" id="GO:0030288">
    <property type="term" value="C:outer membrane-bounded periplasmic space"/>
    <property type="evidence" value="ECO:0007669"/>
    <property type="project" value="InterPro"/>
</dbReference>
<feature type="repeat" description="TPR" evidence="5">
    <location>
        <begin position="430"/>
        <end position="463"/>
    </location>
</feature>
<dbReference type="OrthoDB" id="9793489at2"/>
<dbReference type="InterPro" id="IPR050491">
    <property type="entry name" value="AmpC-like"/>
</dbReference>
<dbReference type="EMBL" id="VSKL01000004">
    <property type="protein sequence ID" value="TYB72298.1"/>
    <property type="molecule type" value="Genomic_DNA"/>
</dbReference>
<keyword evidence="7" id="KW-0732">Signal</keyword>
<dbReference type="GO" id="GO:0017001">
    <property type="term" value="P:antibiotic catabolic process"/>
    <property type="evidence" value="ECO:0007669"/>
    <property type="project" value="InterPro"/>
</dbReference>
<evidence type="ECO:0000256" key="7">
    <source>
        <dbReference type="SAM" id="SignalP"/>
    </source>
</evidence>
<dbReference type="Gene3D" id="3.40.710.10">
    <property type="entry name" value="DD-peptidase/beta-lactamase superfamily"/>
    <property type="match status" value="1"/>
</dbReference>
<dbReference type="SUPFAM" id="SSF48452">
    <property type="entry name" value="TPR-like"/>
    <property type="match status" value="1"/>
</dbReference>
<evidence type="ECO:0000256" key="2">
    <source>
        <dbReference type="ARBA" id="ARBA00007840"/>
    </source>
</evidence>
<feature type="domain" description="Peptidase S12 Pab87-related C-terminal" evidence="9">
    <location>
        <begin position="487"/>
        <end position="562"/>
    </location>
</feature>
<comment type="catalytic activity">
    <reaction evidence="1 6">
        <text>a beta-lactam + H2O = a substituted beta-amino acid</text>
        <dbReference type="Rhea" id="RHEA:20401"/>
        <dbReference type="ChEBI" id="CHEBI:15377"/>
        <dbReference type="ChEBI" id="CHEBI:35627"/>
        <dbReference type="ChEBI" id="CHEBI:140347"/>
        <dbReference type="EC" id="3.5.2.6"/>
    </reaction>
</comment>
<dbReference type="Gene3D" id="1.25.40.10">
    <property type="entry name" value="Tetratricopeptide repeat domain"/>
    <property type="match status" value="1"/>
</dbReference>